<keyword evidence="6" id="KW-0472">Membrane</keyword>
<gene>
    <name evidence="8" type="ORF">Ctob_012093</name>
</gene>
<evidence type="ECO:0000256" key="2">
    <source>
        <dbReference type="ARBA" id="ARBA00022692"/>
    </source>
</evidence>
<dbReference type="Proteomes" id="UP000037460">
    <property type="component" value="Unassembled WGS sequence"/>
</dbReference>
<comment type="subcellular location">
    <subcellularLocation>
        <location evidence="1">Membrane</location>
    </subcellularLocation>
</comment>
<dbReference type="GO" id="GO:0005737">
    <property type="term" value="C:cytoplasm"/>
    <property type="evidence" value="ECO:0007669"/>
    <property type="project" value="TreeGrafter"/>
</dbReference>
<dbReference type="Gene3D" id="3.90.380.10">
    <property type="entry name" value="Naphthalene 1,2-dioxygenase Alpha Subunit, Chain A, domain 1"/>
    <property type="match status" value="1"/>
</dbReference>
<protein>
    <submittedName>
        <fullName evidence="8">Pheophorbide a oxygenase</fullName>
    </submittedName>
</protein>
<dbReference type="SUPFAM" id="SSF55961">
    <property type="entry name" value="Bet v1-like"/>
    <property type="match status" value="1"/>
</dbReference>
<evidence type="ECO:0000256" key="4">
    <source>
        <dbReference type="ARBA" id="ARBA00022989"/>
    </source>
</evidence>
<comment type="caution">
    <text evidence="8">The sequence shown here is derived from an EMBL/GenBank/DDBJ whole genome shotgun (WGS) entry which is preliminary data.</text>
</comment>
<dbReference type="EMBL" id="JWZX01002101">
    <property type="protein sequence ID" value="KOO31019.1"/>
    <property type="molecule type" value="Genomic_DNA"/>
</dbReference>
<dbReference type="InterPro" id="IPR013626">
    <property type="entry name" value="PaO"/>
</dbReference>
<dbReference type="PANTHER" id="PTHR21266:SF32">
    <property type="entry name" value="CHOLESTEROL 7-DESATURASE NVD"/>
    <property type="match status" value="1"/>
</dbReference>
<evidence type="ECO:0000256" key="3">
    <source>
        <dbReference type="ARBA" id="ARBA00022946"/>
    </source>
</evidence>
<dbReference type="GO" id="GO:0010277">
    <property type="term" value="F:chlorophyllide a oxygenase activity"/>
    <property type="evidence" value="ECO:0007669"/>
    <property type="project" value="InterPro"/>
</dbReference>
<evidence type="ECO:0000256" key="1">
    <source>
        <dbReference type="ARBA" id="ARBA00004370"/>
    </source>
</evidence>
<reference evidence="9" key="1">
    <citation type="journal article" date="2015" name="PLoS Genet.">
        <title>Genome Sequence and Transcriptome Analyses of Chrysochromulina tobin: Metabolic Tools for Enhanced Algal Fitness in the Prominent Order Prymnesiales (Haptophyceae).</title>
        <authorList>
            <person name="Hovde B.T."/>
            <person name="Deodato C.R."/>
            <person name="Hunsperger H.M."/>
            <person name="Ryken S.A."/>
            <person name="Yost W."/>
            <person name="Jha R.K."/>
            <person name="Patterson J."/>
            <person name="Monnat R.J. Jr."/>
            <person name="Barlow S.B."/>
            <person name="Starkenburg S.R."/>
            <person name="Cattolico R.A."/>
        </authorList>
    </citation>
    <scope>NUCLEOTIDE SEQUENCE</scope>
    <source>
        <strain evidence="9">CCMP291</strain>
    </source>
</reference>
<dbReference type="PANTHER" id="PTHR21266">
    <property type="entry name" value="IRON-SULFUR DOMAIN CONTAINING PROTEIN"/>
    <property type="match status" value="1"/>
</dbReference>
<evidence type="ECO:0000313" key="8">
    <source>
        <dbReference type="EMBL" id="KOO31019.1"/>
    </source>
</evidence>
<sequence length="302" mass="33314">MDWSTLCENVMDPAHLPFTHHKTISSRARAGPISFGRLEGFSSTGFAATRQTSAAGRLTFRAPLLVLAETHRGPGSYSDWNAVYAVPTAPGKCRLLVRVVFEVSKLPIPLKWILTFAFTKQPIWWTHLTTHRILEDDNPFLHTQGHAYRDGDPTGLLAPSWAQRVYLPTRSDSMVAAFRRWIDEYTAGKGAPWSLYLRSSGEMDISDPTRPPRRESKERVLDRYDSHVAHCSACTGALANARRVRRVAEGSVAAMLLVGGIVTRVRGAALVFAALSFAVARACAAVDEAMRLGTYPPPRNVS</sequence>
<dbReference type="Pfam" id="PF08417">
    <property type="entry name" value="PaO"/>
    <property type="match status" value="1"/>
</dbReference>
<dbReference type="AlphaFoldDB" id="A0A0M0JWU0"/>
<keyword evidence="4" id="KW-1133">Transmembrane helix</keyword>
<evidence type="ECO:0000259" key="7">
    <source>
        <dbReference type="Pfam" id="PF08417"/>
    </source>
</evidence>
<organism evidence="8 9">
    <name type="scientific">Chrysochromulina tobinii</name>
    <dbReference type="NCBI Taxonomy" id="1460289"/>
    <lineage>
        <taxon>Eukaryota</taxon>
        <taxon>Haptista</taxon>
        <taxon>Haptophyta</taxon>
        <taxon>Prymnesiophyceae</taxon>
        <taxon>Prymnesiales</taxon>
        <taxon>Chrysochromulinaceae</taxon>
        <taxon>Chrysochromulina</taxon>
    </lineage>
</organism>
<name>A0A0M0JWU0_9EUKA</name>
<accession>A0A0M0JWU0</accession>
<keyword evidence="5" id="KW-0560">Oxidoreductase</keyword>
<proteinExistence type="predicted"/>
<keyword evidence="3" id="KW-0809">Transit peptide</keyword>
<dbReference type="OrthoDB" id="426882at2759"/>
<evidence type="ECO:0000256" key="5">
    <source>
        <dbReference type="ARBA" id="ARBA00023002"/>
    </source>
</evidence>
<evidence type="ECO:0000256" key="6">
    <source>
        <dbReference type="ARBA" id="ARBA00023136"/>
    </source>
</evidence>
<dbReference type="InterPro" id="IPR050584">
    <property type="entry name" value="Cholesterol_7-desaturase"/>
</dbReference>
<keyword evidence="9" id="KW-1185">Reference proteome</keyword>
<dbReference type="GO" id="GO:0016020">
    <property type="term" value="C:membrane"/>
    <property type="evidence" value="ECO:0007669"/>
    <property type="project" value="UniProtKB-SubCell"/>
</dbReference>
<keyword evidence="2" id="KW-0812">Transmembrane</keyword>
<feature type="domain" description="Pheophorbide a oxygenase" evidence="7">
    <location>
        <begin position="60"/>
        <end position="148"/>
    </location>
</feature>
<evidence type="ECO:0000313" key="9">
    <source>
        <dbReference type="Proteomes" id="UP000037460"/>
    </source>
</evidence>